<dbReference type="EMBL" id="JAKWBI020000213">
    <property type="protein sequence ID" value="KAJ2898918.1"/>
    <property type="molecule type" value="Genomic_DNA"/>
</dbReference>
<dbReference type="Proteomes" id="UP001201980">
    <property type="component" value="Unassembled WGS sequence"/>
</dbReference>
<dbReference type="SMART" id="SM00268">
    <property type="entry name" value="ACTIN"/>
    <property type="match status" value="1"/>
</dbReference>
<organism evidence="3 4">
    <name type="scientific">Zalerion maritima</name>
    <dbReference type="NCBI Taxonomy" id="339359"/>
    <lineage>
        <taxon>Eukaryota</taxon>
        <taxon>Fungi</taxon>
        <taxon>Dikarya</taxon>
        <taxon>Ascomycota</taxon>
        <taxon>Pezizomycotina</taxon>
        <taxon>Sordariomycetes</taxon>
        <taxon>Lulworthiomycetidae</taxon>
        <taxon>Lulworthiales</taxon>
        <taxon>Lulworthiaceae</taxon>
        <taxon>Zalerion</taxon>
    </lineage>
</organism>
<dbReference type="AlphaFoldDB" id="A0AAD5RMJ6"/>
<evidence type="ECO:0000256" key="2">
    <source>
        <dbReference type="SAM" id="MobiDB-lite"/>
    </source>
</evidence>
<reference evidence="3" key="1">
    <citation type="submission" date="2022-07" db="EMBL/GenBank/DDBJ databases">
        <title>Draft genome sequence of Zalerion maritima ATCC 34329, a (micro)plastics degrading marine fungus.</title>
        <authorList>
            <person name="Paco A."/>
            <person name="Goncalves M.F.M."/>
            <person name="Rocha-Santos T.A.P."/>
            <person name="Alves A."/>
        </authorList>
    </citation>
    <scope>NUCLEOTIDE SEQUENCE</scope>
    <source>
        <strain evidence="3">ATCC 34329</strain>
    </source>
</reference>
<protein>
    <submittedName>
        <fullName evidence="3">SWI/SNF and RSC complexes subunit arp9</fullName>
    </submittedName>
</protein>
<dbReference type="InterPro" id="IPR043129">
    <property type="entry name" value="ATPase_NBD"/>
</dbReference>
<dbReference type="Gene3D" id="3.90.640.60">
    <property type="match status" value="1"/>
</dbReference>
<keyword evidence="4" id="KW-1185">Reference proteome</keyword>
<sequence>MSGAGGKFREDQVLVICPGSQTTIAQMGVAELSPPQHKFPTRMFHDPETPGDFLPFHTFKRKKQPIPEALANASNSGSNPAAAEEEYEWVEDSDSVEGAVYPIVGGRIVNMKAFLAFLEHVHSSLTTTYHNTPILLMASPQWARDDYETIARYIFEQTKTPSVCMLMSSIATQYGIKWPNMCVVDIGYQKVDCTAIYEYQIVNHKALCTTTSTGEAFTLAGGDAFTHSLLEKLEEKGFNHDMSEQLKKSHICEVLPYAPNSPPEFVELPTEPASGSATAAAEAGTASASAPAAGATGASPENPRVVEPSHSKPAIGIEEENGENGDKGGTEADGVLDVASIVASGQTKEFLAKKEKEKQEKAAKAREKKKAAQEAAAEAAAAAAAAKPTRLPNSRRVKNVFHYEQIVEEEVMVPVLVPKKDREGENKAAAAAEGEGKEVSMGDASAVSPPPPPPAAAAAAAAAAENGSALAPTAASTEGKKEGGGATTEEKKPEEALKAKSPTPEPIMVPERQIKKIRRDIEVGLERFTFATRALIDQLVHLIFETIQGSPEPYMRSQVWENIVFVGNGARLRGLKENVVATLHARHLVSPSTATMFLSELPSNIATPSGTGSQTPVPAGSSFNTPPGPPHQLAGAGTGGGGVGGSGVNPLLQAATTASLQLPNRPGGQGGDTASNAGGEGGSAGVGLMAGFHKSHHSHSQTPTNIRAAALPTYLGEWTKNGYEEAMFLGSLIGARTAFCPAHNVDKDTLECIRGMSLGRVDYNILLPNVKEEKARRDRDVRFQRFDRFVDPVLLIQAVTVMEVLKCRVAKSSAGKAEAEVKVKGEWKV</sequence>
<proteinExistence type="inferred from homology"/>
<feature type="region of interest" description="Disordered" evidence="2">
    <location>
        <begin position="350"/>
        <end position="390"/>
    </location>
</feature>
<name>A0AAD5RMJ6_9PEZI</name>
<accession>A0AAD5RMJ6</accession>
<feature type="region of interest" description="Disordered" evidence="2">
    <location>
        <begin position="263"/>
        <end position="332"/>
    </location>
</feature>
<feature type="compositionally biased region" description="Low complexity" evidence="2">
    <location>
        <begin position="269"/>
        <end position="301"/>
    </location>
</feature>
<dbReference type="SUPFAM" id="SSF53067">
    <property type="entry name" value="Actin-like ATPase domain"/>
    <property type="match status" value="2"/>
</dbReference>
<evidence type="ECO:0000256" key="1">
    <source>
        <dbReference type="RuleBase" id="RU000487"/>
    </source>
</evidence>
<feature type="compositionally biased region" description="Basic and acidic residues" evidence="2">
    <location>
        <begin position="350"/>
        <end position="365"/>
    </location>
</feature>
<feature type="region of interest" description="Disordered" evidence="2">
    <location>
        <begin position="423"/>
        <end position="505"/>
    </location>
</feature>
<feature type="compositionally biased region" description="Low complexity" evidence="2">
    <location>
        <begin position="373"/>
        <end position="387"/>
    </location>
</feature>
<dbReference type="PANTHER" id="PTHR11937">
    <property type="entry name" value="ACTIN"/>
    <property type="match status" value="1"/>
</dbReference>
<feature type="compositionally biased region" description="Low complexity" evidence="2">
    <location>
        <begin position="456"/>
        <end position="477"/>
    </location>
</feature>
<evidence type="ECO:0000313" key="3">
    <source>
        <dbReference type="EMBL" id="KAJ2898918.1"/>
    </source>
</evidence>
<dbReference type="InterPro" id="IPR004000">
    <property type="entry name" value="Actin"/>
</dbReference>
<gene>
    <name evidence="3" type="ORF">MKZ38_003602</name>
</gene>
<dbReference type="Pfam" id="PF00022">
    <property type="entry name" value="Actin"/>
    <property type="match status" value="1"/>
</dbReference>
<feature type="compositionally biased region" description="Gly residues" evidence="2">
    <location>
        <begin position="636"/>
        <end position="647"/>
    </location>
</feature>
<feature type="compositionally biased region" description="Basic and acidic residues" evidence="2">
    <location>
        <begin position="478"/>
        <end position="498"/>
    </location>
</feature>
<feature type="region of interest" description="Disordered" evidence="2">
    <location>
        <begin position="605"/>
        <end position="703"/>
    </location>
</feature>
<evidence type="ECO:0000313" key="4">
    <source>
        <dbReference type="Proteomes" id="UP001201980"/>
    </source>
</evidence>
<comment type="similarity">
    <text evidence="1">Belongs to the actin family.</text>
</comment>
<feature type="compositionally biased region" description="Low complexity" evidence="2">
    <location>
        <begin position="651"/>
        <end position="662"/>
    </location>
</feature>
<feature type="compositionally biased region" description="Polar residues" evidence="2">
    <location>
        <begin position="605"/>
        <end position="625"/>
    </location>
</feature>
<dbReference type="Gene3D" id="3.30.420.40">
    <property type="match status" value="3"/>
</dbReference>
<comment type="caution">
    <text evidence="3">The sequence shown here is derived from an EMBL/GenBank/DDBJ whole genome shotgun (WGS) entry which is preliminary data.</text>
</comment>